<dbReference type="InterPro" id="IPR014284">
    <property type="entry name" value="RNA_pol_sigma-70_dom"/>
</dbReference>
<name>A0ABN1U023_9ACTN</name>
<dbReference type="InterPro" id="IPR007624">
    <property type="entry name" value="RNA_pol_sigma70_r3"/>
</dbReference>
<evidence type="ECO:0000259" key="8">
    <source>
        <dbReference type="Pfam" id="PF04545"/>
    </source>
</evidence>
<dbReference type="Pfam" id="PF04542">
    <property type="entry name" value="Sigma70_r2"/>
    <property type="match status" value="1"/>
</dbReference>
<dbReference type="SUPFAM" id="SSF88659">
    <property type="entry name" value="Sigma3 and sigma4 domains of RNA polymerase sigma factors"/>
    <property type="match status" value="2"/>
</dbReference>
<protein>
    <submittedName>
        <fullName evidence="9">SigB/SigF/SigG family RNA polymerase sigma factor</fullName>
    </submittedName>
</protein>
<reference evidence="9 10" key="1">
    <citation type="journal article" date="2019" name="Int. J. Syst. Evol. Microbiol.">
        <title>The Global Catalogue of Microorganisms (GCM) 10K type strain sequencing project: providing services to taxonomists for standard genome sequencing and annotation.</title>
        <authorList>
            <consortium name="The Broad Institute Genomics Platform"/>
            <consortium name="The Broad Institute Genome Sequencing Center for Infectious Disease"/>
            <person name="Wu L."/>
            <person name="Ma J."/>
        </authorList>
    </citation>
    <scope>NUCLEOTIDE SEQUENCE [LARGE SCALE GENOMIC DNA]</scope>
    <source>
        <strain evidence="9 10">JCM 13008</strain>
    </source>
</reference>
<dbReference type="Gene3D" id="1.20.120.1810">
    <property type="match status" value="1"/>
</dbReference>
<evidence type="ECO:0000259" key="7">
    <source>
        <dbReference type="Pfam" id="PF04542"/>
    </source>
</evidence>
<feature type="domain" description="RNA polymerase sigma-70 region 2" evidence="7">
    <location>
        <begin position="55"/>
        <end position="114"/>
    </location>
</feature>
<dbReference type="EMBL" id="BAAALG010000013">
    <property type="protein sequence ID" value="GAA1111006.1"/>
    <property type="molecule type" value="Genomic_DNA"/>
</dbReference>
<dbReference type="InterPro" id="IPR007627">
    <property type="entry name" value="RNA_pol_sigma70_r2"/>
</dbReference>
<feature type="domain" description="RNA polymerase sigma-70 region 3" evidence="6">
    <location>
        <begin position="126"/>
        <end position="197"/>
    </location>
</feature>
<dbReference type="PANTHER" id="PTHR30385:SF4">
    <property type="entry name" value="RNA POLYMERASE SIGMA-E FACTOR"/>
    <property type="match status" value="1"/>
</dbReference>
<sequence length="275" mass="30619">MTEIARNNISVTELSRVERMTRTAELFEQAAQVTEDERAALLEEIILLNRCVAESIAYRYNDRGIAADDLRQTAYEGLVKAVHRFDPAQQKDLLTFAVPTIRGEIRRYFRDHGWMVRPPRGVQELQQRIRTTTDQLSHDLGREPSPTEVAEALEISVDDYQDALATDGCFQPASLDQPIGEDGAPVGERIADEDTEQSAAEARVLLSSALRELTEREKKLVYLRFFEGQTQAEIGAQLGVTQMQVSRLLSAINRKLREQIAGPQTAPGAGIGIAA</sequence>
<keyword evidence="4" id="KW-0804">Transcription</keyword>
<dbReference type="InterPro" id="IPR000943">
    <property type="entry name" value="RNA_pol_sigma70"/>
</dbReference>
<feature type="coiled-coil region" evidence="5">
    <location>
        <begin position="17"/>
        <end position="44"/>
    </location>
</feature>
<dbReference type="InterPro" id="IPR013325">
    <property type="entry name" value="RNA_pol_sigma_r2"/>
</dbReference>
<comment type="caution">
    <text evidence="9">The sequence shown here is derived from an EMBL/GenBank/DDBJ whole genome shotgun (WGS) entry which is preliminary data.</text>
</comment>
<gene>
    <name evidence="9" type="ORF">GCM10009668_34950</name>
</gene>
<dbReference type="Pfam" id="PF04539">
    <property type="entry name" value="Sigma70_r3"/>
    <property type="match status" value="1"/>
</dbReference>
<dbReference type="Pfam" id="PF04545">
    <property type="entry name" value="Sigma70_r4"/>
    <property type="match status" value="1"/>
</dbReference>
<evidence type="ECO:0000313" key="9">
    <source>
        <dbReference type="EMBL" id="GAA1111006.1"/>
    </source>
</evidence>
<evidence type="ECO:0000256" key="2">
    <source>
        <dbReference type="ARBA" id="ARBA00023082"/>
    </source>
</evidence>
<evidence type="ECO:0000256" key="1">
    <source>
        <dbReference type="ARBA" id="ARBA00023015"/>
    </source>
</evidence>
<evidence type="ECO:0000259" key="6">
    <source>
        <dbReference type="Pfam" id="PF04539"/>
    </source>
</evidence>
<dbReference type="InterPro" id="IPR013324">
    <property type="entry name" value="RNA_pol_sigma_r3/r4-like"/>
</dbReference>
<organism evidence="9 10">
    <name type="scientific">Nocardioides dubius</name>
    <dbReference type="NCBI Taxonomy" id="317019"/>
    <lineage>
        <taxon>Bacteria</taxon>
        <taxon>Bacillati</taxon>
        <taxon>Actinomycetota</taxon>
        <taxon>Actinomycetes</taxon>
        <taxon>Propionibacteriales</taxon>
        <taxon>Nocardioidaceae</taxon>
        <taxon>Nocardioides</taxon>
    </lineage>
</organism>
<keyword evidence="5" id="KW-0175">Coiled coil</keyword>
<dbReference type="PANTHER" id="PTHR30385">
    <property type="entry name" value="SIGMA FACTOR F FLAGELLAR"/>
    <property type="match status" value="1"/>
</dbReference>
<dbReference type="CDD" id="cd06171">
    <property type="entry name" value="Sigma70_r4"/>
    <property type="match status" value="1"/>
</dbReference>
<feature type="domain" description="RNA polymerase sigma-70 region 4" evidence="8">
    <location>
        <begin position="209"/>
        <end position="258"/>
    </location>
</feature>
<dbReference type="NCBIfam" id="TIGR02937">
    <property type="entry name" value="sigma70-ECF"/>
    <property type="match status" value="1"/>
</dbReference>
<proteinExistence type="predicted"/>
<evidence type="ECO:0000256" key="5">
    <source>
        <dbReference type="SAM" id="Coils"/>
    </source>
</evidence>
<evidence type="ECO:0000313" key="10">
    <source>
        <dbReference type="Proteomes" id="UP001501581"/>
    </source>
</evidence>
<keyword evidence="2" id="KW-0731">Sigma factor</keyword>
<keyword evidence="3" id="KW-0238">DNA-binding</keyword>
<dbReference type="PRINTS" id="PR00046">
    <property type="entry name" value="SIGMA70FCT"/>
</dbReference>
<dbReference type="Gene3D" id="1.20.140.160">
    <property type="match status" value="1"/>
</dbReference>
<accession>A0ABN1U023</accession>
<dbReference type="Proteomes" id="UP001501581">
    <property type="component" value="Unassembled WGS sequence"/>
</dbReference>
<evidence type="ECO:0000256" key="4">
    <source>
        <dbReference type="ARBA" id="ARBA00023163"/>
    </source>
</evidence>
<keyword evidence="10" id="KW-1185">Reference proteome</keyword>
<keyword evidence="1" id="KW-0805">Transcription regulation</keyword>
<dbReference type="InterPro" id="IPR007630">
    <property type="entry name" value="RNA_pol_sigma70_r4"/>
</dbReference>
<dbReference type="SUPFAM" id="SSF88946">
    <property type="entry name" value="Sigma2 domain of RNA polymerase sigma factors"/>
    <property type="match status" value="1"/>
</dbReference>
<evidence type="ECO:0000256" key="3">
    <source>
        <dbReference type="ARBA" id="ARBA00023125"/>
    </source>
</evidence>